<dbReference type="RefSeq" id="XP_003061136.1">
    <property type="nucleotide sequence ID" value="XM_003061090.1"/>
</dbReference>
<feature type="region of interest" description="Disordered" evidence="1">
    <location>
        <begin position="12"/>
        <end position="83"/>
    </location>
</feature>
<dbReference type="Proteomes" id="UP000001876">
    <property type="component" value="Unassembled WGS sequence"/>
</dbReference>
<dbReference type="InterPro" id="IPR029033">
    <property type="entry name" value="His_PPase_superfam"/>
</dbReference>
<reference evidence="2 3" key="1">
    <citation type="journal article" date="2009" name="Science">
        <title>Green evolution and dynamic adaptations revealed by genomes of the marine picoeukaryotes Micromonas.</title>
        <authorList>
            <person name="Worden A.Z."/>
            <person name="Lee J.H."/>
            <person name="Mock T."/>
            <person name="Rouze P."/>
            <person name="Simmons M.P."/>
            <person name="Aerts A.L."/>
            <person name="Allen A.E."/>
            <person name="Cuvelier M.L."/>
            <person name="Derelle E."/>
            <person name="Everett M.V."/>
            <person name="Foulon E."/>
            <person name="Grimwood J."/>
            <person name="Gundlach H."/>
            <person name="Henrissat B."/>
            <person name="Napoli C."/>
            <person name="McDonald S.M."/>
            <person name="Parker M.S."/>
            <person name="Rombauts S."/>
            <person name="Salamov A."/>
            <person name="Von Dassow P."/>
            <person name="Badger J.H."/>
            <person name="Coutinho P.M."/>
            <person name="Demir E."/>
            <person name="Dubchak I."/>
            <person name="Gentemann C."/>
            <person name="Eikrem W."/>
            <person name="Gready J.E."/>
            <person name="John U."/>
            <person name="Lanier W."/>
            <person name="Lindquist E.A."/>
            <person name="Lucas S."/>
            <person name="Mayer K.F."/>
            <person name="Moreau H."/>
            <person name="Not F."/>
            <person name="Otillar R."/>
            <person name="Panaud O."/>
            <person name="Pangilinan J."/>
            <person name="Paulsen I."/>
            <person name="Piegu B."/>
            <person name="Poliakov A."/>
            <person name="Robbens S."/>
            <person name="Schmutz J."/>
            <person name="Toulza E."/>
            <person name="Wyss T."/>
            <person name="Zelensky A."/>
            <person name="Zhou K."/>
            <person name="Armbrust E.V."/>
            <person name="Bhattacharya D."/>
            <person name="Goodenough U.W."/>
            <person name="Van de Peer Y."/>
            <person name="Grigoriev I.V."/>
        </authorList>
    </citation>
    <scope>NUCLEOTIDE SEQUENCE [LARGE SCALE GENOMIC DNA]</scope>
    <source>
        <strain evidence="2 3">CCMP1545</strain>
    </source>
</reference>
<evidence type="ECO:0000313" key="2">
    <source>
        <dbReference type="EMBL" id="EEH54786.1"/>
    </source>
</evidence>
<organism evidence="3">
    <name type="scientific">Micromonas pusilla (strain CCMP1545)</name>
    <name type="common">Picoplanktonic green alga</name>
    <dbReference type="NCBI Taxonomy" id="564608"/>
    <lineage>
        <taxon>Eukaryota</taxon>
        <taxon>Viridiplantae</taxon>
        <taxon>Chlorophyta</taxon>
        <taxon>Mamiellophyceae</taxon>
        <taxon>Mamiellales</taxon>
        <taxon>Mamiellaceae</taxon>
        <taxon>Micromonas</taxon>
    </lineage>
</organism>
<dbReference type="SMART" id="SM00855">
    <property type="entry name" value="PGAM"/>
    <property type="match status" value="1"/>
</dbReference>
<protein>
    <submittedName>
        <fullName evidence="2">Predicted protein</fullName>
    </submittedName>
</protein>
<dbReference type="PROSITE" id="PS51318">
    <property type="entry name" value="TAT"/>
    <property type="match status" value="1"/>
</dbReference>
<dbReference type="EMBL" id="GG663743">
    <property type="protein sequence ID" value="EEH54786.1"/>
    <property type="molecule type" value="Genomic_DNA"/>
</dbReference>
<proteinExistence type="predicted"/>
<dbReference type="eggNOG" id="ENOG502QQRI">
    <property type="taxonomic scope" value="Eukaryota"/>
</dbReference>
<gene>
    <name evidence="2" type="ORF">MICPUCDRAFT_60566</name>
</gene>
<dbReference type="AlphaFoldDB" id="C1MZ16"/>
<dbReference type="OMA" id="LHNRYFL"/>
<feature type="compositionally biased region" description="Basic and acidic residues" evidence="1">
    <location>
        <begin position="17"/>
        <end position="28"/>
    </location>
</feature>
<feature type="compositionally biased region" description="Low complexity" evidence="1">
    <location>
        <begin position="74"/>
        <end position="83"/>
    </location>
</feature>
<name>C1MZ16_MICPC</name>
<accession>C1MZ16</accession>
<dbReference type="GeneID" id="9686319"/>
<evidence type="ECO:0000313" key="3">
    <source>
        <dbReference type="Proteomes" id="UP000001876"/>
    </source>
</evidence>
<dbReference type="InterPro" id="IPR006311">
    <property type="entry name" value="TAT_signal"/>
</dbReference>
<dbReference type="PANTHER" id="PTHR47580:SF1">
    <property type="entry name" value="PHOSPHOGLYCERATE MUTASE FAMILY PROTEIN"/>
    <property type="match status" value="1"/>
</dbReference>
<keyword evidence="3" id="KW-1185">Reference proteome</keyword>
<dbReference type="SUPFAM" id="SSF53254">
    <property type="entry name" value="Phosphoglycerate mutase-like"/>
    <property type="match status" value="1"/>
</dbReference>
<dbReference type="InterPro" id="IPR013078">
    <property type="entry name" value="His_Pase_superF_clade-1"/>
</dbReference>
<evidence type="ECO:0000256" key="1">
    <source>
        <dbReference type="SAM" id="MobiDB-lite"/>
    </source>
</evidence>
<dbReference type="Gene3D" id="3.40.50.1240">
    <property type="entry name" value="Phosphoglycerate mutase-like"/>
    <property type="match status" value="1"/>
</dbReference>
<dbReference type="CDD" id="cd07067">
    <property type="entry name" value="HP_PGM_like"/>
    <property type="match status" value="1"/>
</dbReference>
<feature type="compositionally biased region" description="Basic and acidic residues" evidence="1">
    <location>
        <begin position="38"/>
        <end position="62"/>
    </location>
</feature>
<dbReference type="KEGG" id="mpp:MICPUCDRAFT_60566"/>
<dbReference type="PANTHER" id="PTHR47580">
    <property type="entry name" value="PHOSPHOGLYCERATE MUTASE FAMILY PROTEIN"/>
    <property type="match status" value="1"/>
</dbReference>
<sequence>MSSATVAVAAAIAPRRASCDASRRERAARVIAGASASDIDRSRESDDDASRGVADDAADDARRRRRRRRDDHPSTSPSRRSLLLGAGALTASAATTTGGILRPDPARAFIDLPSRLHNRYFLVRHGESTLDTRSLVLSNPSFKYDTTYGLTPRGIEQMHEAARVMIEEHDAAPSWLYTSNFQRSFQARSIVYTGPHTATSSLILREDFGLLFSQLRTEFSGLLDPRKMGALDGGSEDAHQAVWDGDALDALNTPPPVPASLQPSASVESPRDLFRRALECFTRLESTYFGEDVILVSHQDTLSLFTAALMGTDLRRHHLDYPFALGEVRVVDLTGATSGMVAEGGVAFSPKDLRGEYAVGDRPNYFASGGDE</sequence>
<dbReference type="Pfam" id="PF00300">
    <property type="entry name" value="His_Phos_1"/>
    <property type="match status" value="1"/>
</dbReference>
<dbReference type="OrthoDB" id="354304at2759"/>